<dbReference type="GeneID" id="36583279"/>
<feature type="domain" description="VOC" evidence="2">
    <location>
        <begin position="17"/>
        <end position="134"/>
    </location>
</feature>
<gene>
    <name evidence="3" type="ORF">K444DRAFT_534204</name>
</gene>
<dbReference type="InterPro" id="IPR004360">
    <property type="entry name" value="Glyas_Fos-R_dOase_dom"/>
</dbReference>
<dbReference type="RefSeq" id="XP_024734100.1">
    <property type="nucleotide sequence ID" value="XM_024875199.1"/>
</dbReference>
<dbReference type="InParanoid" id="A0A2J6T2F3"/>
<keyword evidence="4" id="KW-1185">Reference proteome</keyword>
<evidence type="ECO:0000256" key="1">
    <source>
        <dbReference type="SAM" id="MobiDB-lite"/>
    </source>
</evidence>
<dbReference type="AlphaFoldDB" id="A0A2J6T2F3"/>
<dbReference type="EMBL" id="KZ613847">
    <property type="protein sequence ID" value="PMD57196.1"/>
    <property type="molecule type" value="Genomic_DNA"/>
</dbReference>
<name>A0A2J6T2F3_9HELO</name>
<accession>A0A2J6T2F3</accession>
<dbReference type="InterPro" id="IPR037523">
    <property type="entry name" value="VOC_core"/>
</dbReference>
<dbReference type="Gene3D" id="3.10.180.10">
    <property type="entry name" value="2,3-Dihydroxybiphenyl 1,2-Dioxygenase, domain 1"/>
    <property type="match status" value="1"/>
</dbReference>
<dbReference type="PROSITE" id="PS51819">
    <property type="entry name" value="VOC"/>
    <property type="match status" value="1"/>
</dbReference>
<organism evidence="3 4">
    <name type="scientific">Hyaloscypha bicolor E</name>
    <dbReference type="NCBI Taxonomy" id="1095630"/>
    <lineage>
        <taxon>Eukaryota</taxon>
        <taxon>Fungi</taxon>
        <taxon>Dikarya</taxon>
        <taxon>Ascomycota</taxon>
        <taxon>Pezizomycotina</taxon>
        <taxon>Leotiomycetes</taxon>
        <taxon>Helotiales</taxon>
        <taxon>Hyaloscyphaceae</taxon>
        <taxon>Hyaloscypha</taxon>
        <taxon>Hyaloscypha bicolor</taxon>
    </lineage>
</organism>
<reference evidence="3 4" key="1">
    <citation type="submission" date="2016-04" db="EMBL/GenBank/DDBJ databases">
        <title>A degradative enzymes factory behind the ericoid mycorrhizal symbiosis.</title>
        <authorList>
            <consortium name="DOE Joint Genome Institute"/>
            <person name="Martino E."/>
            <person name="Morin E."/>
            <person name="Grelet G."/>
            <person name="Kuo A."/>
            <person name="Kohler A."/>
            <person name="Daghino S."/>
            <person name="Barry K."/>
            <person name="Choi C."/>
            <person name="Cichocki N."/>
            <person name="Clum A."/>
            <person name="Copeland A."/>
            <person name="Hainaut M."/>
            <person name="Haridas S."/>
            <person name="Labutti K."/>
            <person name="Lindquist E."/>
            <person name="Lipzen A."/>
            <person name="Khouja H.-R."/>
            <person name="Murat C."/>
            <person name="Ohm R."/>
            <person name="Olson A."/>
            <person name="Spatafora J."/>
            <person name="Veneault-Fourrey C."/>
            <person name="Henrissat B."/>
            <person name="Grigoriev I."/>
            <person name="Martin F."/>
            <person name="Perotto S."/>
        </authorList>
    </citation>
    <scope>NUCLEOTIDE SEQUENCE [LARGE SCALE GENOMIC DNA]</scope>
    <source>
        <strain evidence="3 4">E</strain>
    </source>
</reference>
<keyword evidence="3" id="KW-0560">Oxidoreductase</keyword>
<dbReference type="SUPFAM" id="SSF54593">
    <property type="entry name" value="Glyoxalase/Bleomycin resistance protein/Dihydroxybiphenyl dioxygenase"/>
    <property type="match status" value="1"/>
</dbReference>
<dbReference type="Proteomes" id="UP000235371">
    <property type="component" value="Unassembled WGS sequence"/>
</dbReference>
<evidence type="ECO:0000313" key="3">
    <source>
        <dbReference type="EMBL" id="PMD57196.1"/>
    </source>
</evidence>
<sequence>MTVDFDNPGDTVMRPASLAHVFLRTNKFTDMVAFYKKFLNAEARFESGRIAFLCFDEEHHRIAISAMPGTGDKIPTSAGLEHMAFTFNTLEDLALAYRQRKQLGILPTWCVHHGITISIYYKDPDGNQLETQVDCFDTVDAATDFMKTKEFQQNPIGTDFDPEELVRRLQSGEDHGSIKKRNEFAPRSVPPLPVR</sequence>
<protein>
    <submittedName>
        <fullName evidence="3">Glyoxalase/Bleomycin resistance protein/Dihydroxybiphenyl dioxygenase</fullName>
    </submittedName>
</protein>
<evidence type="ECO:0000313" key="4">
    <source>
        <dbReference type="Proteomes" id="UP000235371"/>
    </source>
</evidence>
<dbReference type="GO" id="GO:0051213">
    <property type="term" value="F:dioxygenase activity"/>
    <property type="evidence" value="ECO:0007669"/>
    <property type="project" value="UniProtKB-KW"/>
</dbReference>
<dbReference type="InterPro" id="IPR029068">
    <property type="entry name" value="Glyas_Bleomycin-R_OHBP_Dase"/>
</dbReference>
<evidence type="ECO:0000259" key="2">
    <source>
        <dbReference type="PROSITE" id="PS51819"/>
    </source>
</evidence>
<keyword evidence="3" id="KW-0223">Dioxygenase</keyword>
<feature type="region of interest" description="Disordered" evidence="1">
    <location>
        <begin position="171"/>
        <end position="195"/>
    </location>
</feature>
<feature type="compositionally biased region" description="Basic and acidic residues" evidence="1">
    <location>
        <begin position="171"/>
        <end position="184"/>
    </location>
</feature>
<proteinExistence type="predicted"/>
<dbReference type="Pfam" id="PF00903">
    <property type="entry name" value="Glyoxalase"/>
    <property type="match status" value="1"/>
</dbReference>
<dbReference type="OrthoDB" id="5371818at2759"/>